<protein>
    <submittedName>
        <fullName evidence="1">Uncharacterized protein</fullName>
    </submittedName>
</protein>
<sequence length="49" mass="5438">MYGQNLRMCVFSSHICTEKGASLLPKMIGGEATSNITLQNKTHFYVFVA</sequence>
<reference evidence="1 2" key="1">
    <citation type="journal article" date="2021" name="Commun. Biol.">
        <title>The genome of Shorea leprosula (Dipterocarpaceae) highlights the ecological relevance of drought in aseasonal tropical rainforests.</title>
        <authorList>
            <person name="Ng K.K.S."/>
            <person name="Kobayashi M.J."/>
            <person name="Fawcett J.A."/>
            <person name="Hatakeyama M."/>
            <person name="Paape T."/>
            <person name="Ng C.H."/>
            <person name="Ang C.C."/>
            <person name="Tnah L.H."/>
            <person name="Lee C.T."/>
            <person name="Nishiyama T."/>
            <person name="Sese J."/>
            <person name="O'Brien M.J."/>
            <person name="Copetti D."/>
            <person name="Mohd Noor M.I."/>
            <person name="Ong R.C."/>
            <person name="Putra M."/>
            <person name="Sireger I.Z."/>
            <person name="Indrioko S."/>
            <person name="Kosugi Y."/>
            <person name="Izuno A."/>
            <person name="Isagi Y."/>
            <person name="Lee S.L."/>
            <person name="Shimizu K.K."/>
        </authorList>
    </citation>
    <scope>NUCLEOTIDE SEQUENCE [LARGE SCALE GENOMIC DNA]</scope>
    <source>
        <strain evidence="1">214</strain>
    </source>
</reference>
<accession>A0AAV5LEY9</accession>
<gene>
    <name evidence="1" type="ORF">SLEP1_g43732</name>
</gene>
<dbReference type="EMBL" id="BPVZ01000111">
    <property type="protein sequence ID" value="GKV35469.1"/>
    <property type="molecule type" value="Genomic_DNA"/>
</dbReference>
<evidence type="ECO:0000313" key="2">
    <source>
        <dbReference type="Proteomes" id="UP001054252"/>
    </source>
</evidence>
<name>A0AAV5LEY9_9ROSI</name>
<proteinExistence type="predicted"/>
<dbReference type="Proteomes" id="UP001054252">
    <property type="component" value="Unassembled WGS sequence"/>
</dbReference>
<keyword evidence="2" id="KW-1185">Reference proteome</keyword>
<organism evidence="1 2">
    <name type="scientific">Rubroshorea leprosula</name>
    <dbReference type="NCBI Taxonomy" id="152421"/>
    <lineage>
        <taxon>Eukaryota</taxon>
        <taxon>Viridiplantae</taxon>
        <taxon>Streptophyta</taxon>
        <taxon>Embryophyta</taxon>
        <taxon>Tracheophyta</taxon>
        <taxon>Spermatophyta</taxon>
        <taxon>Magnoliopsida</taxon>
        <taxon>eudicotyledons</taxon>
        <taxon>Gunneridae</taxon>
        <taxon>Pentapetalae</taxon>
        <taxon>rosids</taxon>
        <taxon>malvids</taxon>
        <taxon>Malvales</taxon>
        <taxon>Dipterocarpaceae</taxon>
        <taxon>Rubroshorea</taxon>
    </lineage>
</organism>
<comment type="caution">
    <text evidence="1">The sequence shown here is derived from an EMBL/GenBank/DDBJ whole genome shotgun (WGS) entry which is preliminary data.</text>
</comment>
<evidence type="ECO:0000313" key="1">
    <source>
        <dbReference type="EMBL" id="GKV35469.1"/>
    </source>
</evidence>
<dbReference type="AlphaFoldDB" id="A0AAV5LEY9"/>